<dbReference type="Proteomes" id="UP000646548">
    <property type="component" value="Unassembled WGS sequence"/>
</dbReference>
<proteinExistence type="predicted"/>
<evidence type="ECO:0000313" key="4">
    <source>
        <dbReference type="Proteomes" id="UP000646548"/>
    </source>
</evidence>
<dbReference type="AlphaFoldDB" id="A0A834FEP2"/>
<protein>
    <recommendedName>
        <fullName evidence="5">Secreted protein</fullName>
    </recommendedName>
</protein>
<dbReference type="EMBL" id="WKFB01000202">
    <property type="protein sequence ID" value="KAF6731946.1"/>
    <property type="molecule type" value="Genomic_DNA"/>
</dbReference>
<evidence type="ECO:0008006" key="5">
    <source>
        <dbReference type="Google" id="ProtNLM"/>
    </source>
</evidence>
<gene>
    <name evidence="3" type="ORF">FQA47_021001</name>
</gene>
<organism evidence="3 4">
    <name type="scientific">Oryzias melastigma</name>
    <name type="common">Marine medaka</name>
    <dbReference type="NCBI Taxonomy" id="30732"/>
    <lineage>
        <taxon>Eukaryota</taxon>
        <taxon>Metazoa</taxon>
        <taxon>Chordata</taxon>
        <taxon>Craniata</taxon>
        <taxon>Vertebrata</taxon>
        <taxon>Euteleostomi</taxon>
        <taxon>Actinopterygii</taxon>
        <taxon>Neopterygii</taxon>
        <taxon>Teleostei</taxon>
        <taxon>Neoteleostei</taxon>
        <taxon>Acanthomorphata</taxon>
        <taxon>Ovalentaria</taxon>
        <taxon>Atherinomorphae</taxon>
        <taxon>Beloniformes</taxon>
        <taxon>Adrianichthyidae</taxon>
        <taxon>Oryziinae</taxon>
        <taxon>Oryzias</taxon>
    </lineage>
</organism>
<name>A0A834FEP2_ORYME</name>
<feature type="signal peptide" evidence="2">
    <location>
        <begin position="1"/>
        <end position="21"/>
    </location>
</feature>
<evidence type="ECO:0000256" key="2">
    <source>
        <dbReference type="SAM" id="SignalP"/>
    </source>
</evidence>
<evidence type="ECO:0000313" key="3">
    <source>
        <dbReference type="EMBL" id="KAF6731946.1"/>
    </source>
</evidence>
<feature type="region of interest" description="Disordered" evidence="1">
    <location>
        <begin position="116"/>
        <end position="149"/>
    </location>
</feature>
<evidence type="ECO:0000256" key="1">
    <source>
        <dbReference type="SAM" id="MobiDB-lite"/>
    </source>
</evidence>
<feature type="chain" id="PRO_5032803408" description="Secreted protein" evidence="2">
    <location>
        <begin position="22"/>
        <end position="247"/>
    </location>
</feature>
<sequence length="247" mass="26374">MLLLFNALAAEVLMQWGGGGGVVCVCVWGGGGTPGATTDSSIQPGISQSREGGALCLLRAEAFSSERAPHMHAVHHTCTPCTTHAHRTGVCLAPPPYCSLFPRFMPVFKSRCSAFRTSSDPVPDPNGDERTRPMTKPDTGPTSRSHDHMVVTSRPVPVRDTVLQLPAVRTGSRMVTGSSGHDPGLESEPSLDSIRVWTQSRVWTCPGSGLRADSGLDPGLDSEPSLDSIRVWTQSRVSSQMLWARSG</sequence>
<reference evidence="3" key="1">
    <citation type="journal article" name="BMC Genomics">
        <title>Long-read sequencing and de novo genome assembly of marine medaka (Oryzias melastigma).</title>
        <authorList>
            <person name="Liang P."/>
            <person name="Saqib H.S.A."/>
            <person name="Ni X."/>
            <person name="Shen Y."/>
        </authorList>
    </citation>
    <scope>NUCLEOTIDE SEQUENCE</scope>
    <source>
        <strain evidence="3">Bigg-433</strain>
    </source>
</reference>
<keyword evidence="2" id="KW-0732">Signal</keyword>
<accession>A0A834FEP2</accession>
<comment type="caution">
    <text evidence="3">The sequence shown here is derived from an EMBL/GenBank/DDBJ whole genome shotgun (WGS) entry which is preliminary data.</text>
</comment>